<evidence type="ECO:0000313" key="8">
    <source>
        <dbReference type="Proteomes" id="UP000052258"/>
    </source>
</evidence>
<keyword evidence="4 5" id="KW-0472">Membrane</keyword>
<feature type="transmembrane region" description="Helical" evidence="5">
    <location>
        <begin position="59"/>
        <end position="78"/>
    </location>
</feature>
<evidence type="ECO:0000256" key="3">
    <source>
        <dbReference type="ARBA" id="ARBA00022989"/>
    </source>
</evidence>
<evidence type="ECO:0000256" key="1">
    <source>
        <dbReference type="ARBA" id="ARBA00022475"/>
    </source>
</evidence>
<dbReference type="GO" id="GO:0005886">
    <property type="term" value="C:plasma membrane"/>
    <property type="evidence" value="ECO:0007669"/>
    <property type="project" value="InterPro"/>
</dbReference>
<keyword evidence="2 5" id="KW-0812">Transmembrane</keyword>
<keyword evidence="1" id="KW-1003">Cell membrane</keyword>
<proteinExistence type="predicted"/>
<evidence type="ECO:0000313" key="7">
    <source>
        <dbReference type="EMBL" id="KMT58095.1"/>
    </source>
</evidence>
<keyword evidence="8" id="KW-1185">Reference proteome</keyword>
<accession>A0A0J8G678</accession>
<comment type="caution">
    <text evidence="7">The sequence shown here is derived from an EMBL/GenBank/DDBJ whole genome shotgun (WGS) entry which is preliminary data.</text>
</comment>
<reference evidence="7 8" key="1">
    <citation type="journal article" date="2015" name="Genome Biol. Evol.">
        <title>Comparative Genomics of Listeria Sensu Lato: Genus-Wide Differences in Evolutionary Dynamics and the Progressive Gain of Complex, Potentially Pathogenicity-Related Traits through Lateral Gene Transfer.</title>
        <authorList>
            <person name="Chiara M."/>
            <person name="Caruso M."/>
            <person name="D'Erchia A.M."/>
            <person name="Manzari C."/>
            <person name="Fraccalvieri R."/>
            <person name="Goffredo E."/>
            <person name="Latorre L."/>
            <person name="Miccolupo A."/>
            <person name="Padalino I."/>
            <person name="Santagada G."/>
            <person name="Chiocco D."/>
            <person name="Pesole G."/>
            <person name="Horner D.S."/>
            <person name="Parisi A."/>
        </authorList>
    </citation>
    <scope>NUCLEOTIDE SEQUENCE [LARGE SCALE GENOMIC DNA]</scope>
    <source>
        <strain evidence="7 8">1991</strain>
    </source>
</reference>
<dbReference type="PANTHER" id="PTHR41335">
    <property type="entry name" value="MEMBRANE PROTEIN-RELATED"/>
    <property type="match status" value="1"/>
</dbReference>
<feature type="transmembrane region" description="Helical" evidence="5">
    <location>
        <begin position="21"/>
        <end position="39"/>
    </location>
</feature>
<name>A0A0J8G678_9LIST</name>
<dbReference type="PATRIC" id="fig|1430899.3.peg.2479"/>
<sequence length="81" mass="9160">MMAKTTETTPKTNKTKKPVPVKLIVSAILVIFIIIFAAVNAEKVRVNFIFMHVEMPLVLVILFSTLIGALIMFGFSYFRKK</sequence>
<organism evidence="7 8">
    <name type="scientific">Listeria fleischmannii 1991</name>
    <dbReference type="NCBI Taxonomy" id="1430899"/>
    <lineage>
        <taxon>Bacteria</taxon>
        <taxon>Bacillati</taxon>
        <taxon>Bacillota</taxon>
        <taxon>Bacilli</taxon>
        <taxon>Bacillales</taxon>
        <taxon>Listeriaceae</taxon>
        <taxon>Listeria</taxon>
    </lineage>
</organism>
<feature type="domain" description="Lipopolysaccharide assembly protein A" evidence="6">
    <location>
        <begin position="40"/>
        <end position="78"/>
    </location>
</feature>
<evidence type="ECO:0000256" key="2">
    <source>
        <dbReference type="ARBA" id="ARBA00022692"/>
    </source>
</evidence>
<dbReference type="EMBL" id="AZHO01000034">
    <property type="protein sequence ID" value="KMT58095.1"/>
    <property type="molecule type" value="Genomic_DNA"/>
</dbReference>
<gene>
    <name evidence="7" type="ORF">X560_2428</name>
</gene>
<dbReference type="AlphaFoldDB" id="A0A0J8G678"/>
<protein>
    <submittedName>
        <fullName evidence="7">Integral membrane protein</fullName>
    </submittedName>
</protein>
<evidence type="ECO:0000259" key="6">
    <source>
        <dbReference type="Pfam" id="PF06305"/>
    </source>
</evidence>
<dbReference type="Pfam" id="PF06305">
    <property type="entry name" value="LapA_dom"/>
    <property type="match status" value="1"/>
</dbReference>
<keyword evidence="3 5" id="KW-1133">Transmembrane helix</keyword>
<evidence type="ECO:0000256" key="4">
    <source>
        <dbReference type="ARBA" id="ARBA00023136"/>
    </source>
</evidence>
<dbReference type="PANTHER" id="PTHR41335:SF1">
    <property type="entry name" value="MEMBRANE PROTEIN"/>
    <property type="match status" value="1"/>
</dbReference>
<dbReference type="Proteomes" id="UP000052258">
    <property type="component" value="Unassembled WGS sequence"/>
</dbReference>
<evidence type="ECO:0000256" key="5">
    <source>
        <dbReference type="SAM" id="Phobius"/>
    </source>
</evidence>
<dbReference type="InterPro" id="IPR010445">
    <property type="entry name" value="LapA_dom"/>
</dbReference>